<evidence type="ECO:0000256" key="1">
    <source>
        <dbReference type="ARBA" id="ARBA00006432"/>
    </source>
</evidence>
<comment type="similarity">
    <text evidence="1">Belongs to the ATP-dependent AMP-binding enzyme family.</text>
</comment>
<dbReference type="Gene3D" id="3.40.50.12780">
    <property type="entry name" value="N-terminal domain of ligase-like"/>
    <property type="match status" value="1"/>
</dbReference>
<dbReference type="SUPFAM" id="SSF56801">
    <property type="entry name" value="Acetyl-CoA synthetase-like"/>
    <property type="match status" value="1"/>
</dbReference>
<keyword evidence="3" id="KW-0472">Membrane</keyword>
<sequence length="464" mass="49313">MRRDVDWVDRHLLAGADERACLRFDRLVTRTELRELVADRCEELAGAGLCAGGTVSLQLPPGLTYVVNLLAAWRLGAQVSLLDHRLTPFEAERAMSVIRPQLLVSSAEPRQHLLRGYTSVTAAITARDGDPAGTDHALLQLSSGSTGPSKVIGRTAEDLLTEIDRYRQLAGYPRPGERIVLLASMVHVLGLVGGLLYGLAADVSLVVPAFLTTKDILAAVEAGPEPATILGVRFHIDLLASVDEPPSLPRLARMIVGGEVVPPRTVRAFAVKYPDVPLGIMYGMTEVGVIATDLAGEHRPALAPVSGMALREESGQLLVARPRTPYVGAAAPGRWIDGWLCTRDAGTVDEETGLVTVTGRLDSQVSIAGLKVDLTDVEQTLVELPGVTEAVVLFDGGIEAFLAVADGHSADGIADELAGRLAAYKRPRRLHLLPKLPRTASGKVVRDLSVLRAAVEEAAVKAGA</sequence>
<evidence type="ECO:0000256" key="2">
    <source>
        <dbReference type="ARBA" id="ARBA00022598"/>
    </source>
</evidence>
<proteinExistence type="inferred from homology"/>
<reference evidence="7" key="1">
    <citation type="submission" date="2016-06" db="EMBL/GenBank/DDBJ databases">
        <authorList>
            <person name="Varghese N."/>
            <person name="Submissions Spin"/>
        </authorList>
    </citation>
    <scope>NUCLEOTIDE SEQUENCE [LARGE SCALE GENOMIC DNA]</scope>
    <source>
        <strain evidence="7">DSM 44814</strain>
    </source>
</reference>
<dbReference type="AlphaFoldDB" id="A0A1C6V0S4"/>
<feature type="transmembrane region" description="Helical" evidence="3">
    <location>
        <begin position="179"/>
        <end position="200"/>
    </location>
</feature>
<dbReference type="InterPro" id="IPR045851">
    <property type="entry name" value="AMP-bd_C_sf"/>
</dbReference>
<keyword evidence="3" id="KW-0812">Transmembrane</keyword>
<dbReference type="GO" id="GO:0006631">
    <property type="term" value="P:fatty acid metabolic process"/>
    <property type="evidence" value="ECO:0007669"/>
    <property type="project" value="TreeGrafter"/>
</dbReference>
<gene>
    <name evidence="6" type="ORF">GA0070604_4124</name>
</gene>
<keyword evidence="7" id="KW-1185">Reference proteome</keyword>
<feature type="domain" description="AMP-dependent synthetase/ligase" evidence="4">
    <location>
        <begin position="18"/>
        <end position="309"/>
    </location>
</feature>
<keyword evidence="3" id="KW-1133">Transmembrane helix</keyword>
<name>A0A1C6V0S4_9ACTN</name>
<accession>A0A1C6V0S4</accession>
<dbReference type="Proteomes" id="UP000199696">
    <property type="component" value="Unassembled WGS sequence"/>
</dbReference>
<dbReference type="InterPro" id="IPR025110">
    <property type="entry name" value="AMP-bd_C"/>
</dbReference>
<dbReference type="STRING" id="227316.GA0070604_4124"/>
<organism evidence="6 7">
    <name type="scientific">Micromonospora eburnea</name>
    <dbReference type="NCBI Taxonomy" id="227316"/>
    <lineage>
        <taxon>Bacteria</taxon>
        <taxon>Bacillati</taxon>
        <taxon>Actinomycetota</taxon>
        <taxon>Actinomycetes</taxon>
        <taxon>Micromonosporales</taxon>
        <taxon>Micromonosporaceae</taxon>
        <taxon>Micromonospora</taxon>
    </lineage>
</organism>
<dbReference type="GO" id="GO:0031956">
    <property type="term" value="F:medium-chain fatty acid-CoA ligase activity"/>
    <property type="evidence" value="ECO:0007669"/>
    <property type="project" value="TreeGrafter"/>
</dbReference>
<dbReference type="InterPro" id="IPR000873">
    <property type="entry name" value="AMP-dep_synth/lig_dom"/>
</dbReference>
<dbReference type="PANTHER" id="PTHR43201">
    <property type="entry name" value="ACYL-COA SYNTHETASE"/>
    <property type="match status" value="1"/>
</dbReference>
<dbReference type="Pfam" id="PF00501">
    <property type="entry name" value="AMP-binding"/>
    <property type="match status" value="1"/>
</dbReference>
<evidence type="ECO:0000313" key="7">
    <source>
        <dbReference type="Proteomes" id="UP000199696"/>
    </source>
</evidence>
<evidence type="ECO:0000259" key="5">
    <source>
        <dbReference type="Pfam" id="PF13193"/>
    </source>
</evidence>
<evidence type="ECO:0000259" key="4">
    <source>
        <dbReference type="Pfam" id="PF00501"/>
    </source>
</evidence>
<dbReference type="Gene3D" id="3.30.300.30">
    <property type="match status" value="1"/>
</dbReference>
<dbReference type="EMBL" id="FMHY01000002">
    <property type="protein sequence ID" value="SCL59714.1"/>
    <property type="molecule type" value="Genomic_DNA"/>
</dbReference>
<protein>
    <submittedName>
        <fullName evidence="6">Acyl-CoA synthetase (AMP-forming)/AMP-acid ligase II</fullName>
    </submittedName>
</protein>
<evidence type="ECO:0000256" key="3">
    <source>
        <dbReference type="SAM" id="Phobius"/>
    </source>
</evidence>
<dbReference type="PANTHER" id="PTHR43201:SF5">
    <property type="entry name" value="MEDIUM-CHAIN ACYL-COA LIGASE ACSF2, MITOCHONDRIAL"/>
    <property type="match status" value="1"/>
</dbReference>
<dbReference type="Pfam" id="PF13193">
    <property type="entry name" value="AMP-binding_C"/>
    <property type="match status" value="1"/>
</dbReference>
<dbReference type="RefSeq" id="WP_244162025.1">
    <property type="nucleotide sequence ID" value="NZ_FMHY01000002.1"/>
</dbReference>
<dbReference type="InterPro" id="IPR042099">
    <property type="entry name" value="ANL_N_sf"/>
</dbReference>
<keyword evidence="2 6" id="KW-0436">Ligase</keyword>
<feature type="domain" description="AMP-binding enzyme C-terminal" evidence="5">
    <location>
        <begin position="377"/>
        <end position="443"/>
    </location>
</feature>
<evidence type="ECO:0000313" key="6">
    <source>
        <dbReference type="EMBL" id="SCL59714.1"/>
    </source>
</evidence>